<gene>
    <name evidence="1" type="ORF">N47_F14890</name>
</gene>
<name>E1YGV0_9BACT</name>
<evidence type="ECO:0000313" key="1">
    <source>
        <dbReference type="EMBL" id="CBX29794.1"/>
    </source>
</evidence>
<organism evidence="1">
    <name type="scientific">uncultured Desulfobacterium sp</name>
    <dbReference type="NCBI Taxonomy" id="201089"/>
    <lineage>
        <taxon>Bacteria</taxon>
        <taxon>Pseudomonadati</taxon>
        <taxon>Thermodesulfobacteriota</taxon>
        <taxon>Desulfobacteria</taxon>
        <taxon>Desulfobacterales</taxon>
        <taxon>Desulfobacteriaceae</taxon>
        <taxon>Desulfobacterium</taxon>
        <taxon>environmental samples</taxon>
    </lineage>
</organism>
<accession>E1YGV0</accession>
<reference evidence="1" key="1">
    <citation type="journal article" date="2011" name="Environ. Microbiol.">
        <title>Genomic insights into the metabolic potential of the polycyclic aromatic hydrocarbon degrading sulfate-reducing Deltaproteobacterium N47.</title>
        <authorList>
            <person name="Bergmann F."/>
            <person name="Selesi D."/>
            <person name="Weinmaier T."/>
            <person name="Tischler P."/>
            <person name="Rattei T."/>
            <person name="Meckenstock R.U."/>
        </authorList>
    </citation>
    <scope>NUCLEOTIDE SEQUENCE</scope>
</reference>
<proteinExistence type="predicted"/>
<dbReference type="EMBL" id="FR695873">
    <property type="protein sequence ID" value="CBX29794.1"/>
    <property type="molecule type" value="Genomic_DNA"/>
</dbReference>
<sequence>MDIKRIEQTDHLRQPALNRITNDKGFKQVFNSKLSEIDKVSLPAISDHETDVINHSDNVLNLLDDYANELSNHQKTLKEIEPIVTRIEKEMSLVESKTADIVPKNREIEQFVRALSVTTHVAMMKFQRGDYV</sequence>
<dbReference type="AlphaFoldDB" id="E1YGV0"/>
<protein>
    <submittedName>
        <fullName evidence="1">Uncharacterized protein</fullName>
    </submittedName>
</protein>